<feature type="domain" description="PiggyBac transposable element-derived protein 4 C-terminal zinc-finger" evidence="1">
    <location>
        <begin position="35"/>
        <end position="77"/>
    </location>
</feature>
<comment type="caution">
    <text evidence="2">The sequence shown here is derived from an EMBL/GenBank/DDBJ whole genome shotgun (WGS) entry which is preliminary data.</text>
</comment>
<dbReference type="InterPro" id="IPR032718">
    <property type="entry name" value="PGBD4_Znf_C"/>
</dbReference>
<accession>A0AAD9KL54</accession>
<proteinExistence type="predicted"/>
<dbReference type="AlphaFoldDB" id="A0AAD9KL54"/>
<sequence length="99" mass="11059">MGSILHSVMAGADSPVIEIDGKTHVPDFVPPTPAKSKPTKRCRVCYRSGVRKETRVHCSTCSAHPGLCYPACYALYHSRHYWSRGYKMNHATSWGTHLN</sequence>
<dbReference type="EMBL" id="JAODUO010000942">
    <property type="protein sequence ID" value="KAK2172665.1"/>
    <property type="molecule type" value="Genomic_DNA"/>
</dbReference>
<evidence type="ECO:0000313" key="2">
    <source>
        <dbReference type="EMBL" id="KAK2172665.1"/>
    </source>
</evidence>
<dbReference type="Proteomes" id="UP001209878">
    <property type="component" value="Unassembled WGS sequence"/>
</dbReference>
<reference evidence="2" key="1">
    <citation type="journal article" date="2023" name="Mol. Biol. Evol.">
        <title>Third-Generation Sequencing Reveals the Adaptive Role of the Epigenome in Three Deep-Sea Polychaetes.</title>
        <authorList>
            <person name="Perez M."/>
            <person name="Aroh O."/>
            <person name="Sun Y."/>
            <person name="Lan Y."/>
            <person name="Juniper S.K."/>
            <person name="Young C.R."/>
            <person name="Angers B."/>
            <person name="Qian P.Y."/>
        </authorList>
    </citation>
    <scope>NUCLEOTIDE SEQUENCE</scope>
    <source>
        <strain evidence="2">R07B-5</strain>
    </source>
</reference>
<keyword evidence="3" id="KW-1185">Reference proteome</keyword>
<evidence type="ECO:0000313" key="3">
    <source>
        <dbReference type="Proteomes" id="UP001209878"/>
    </source>
</evidence>
<organism evidence="2 3">
    <name type="scientific">Ridgeia piscesae</name>
    <name type="common">Tubeworm</name>
    <dbReference type="NCBI Taxonomy" id="27915"/>
    <lineage>
        <taxon>Eukaryota</taxon>
        <taxon>Metazoa</taxon>
        <taxon>Spiralia</taxon>
        <taxon>Lophotrochozoa</taxon>
        <taxon>Annelida</taxon>
        <taxon>Polychaeta</taxon>
        <taxon>Sedentaria</taxon>
        <taxon>Canalipalpata</taxon>
        <taxon>Sabellida</taxon>
        <taxon>Siboglinidae</taxon>
        <taxon>Ridgeia</taxon>
    </lineage>
</organism>
<name>A0AAD9KL54_RIDPI</name>
<gene>
    <name evidence="2" type="ORF">NP493_942g00019</name>
</gene>
<evidence type="ECO:0000259" key="1">
    <source>
        <dbReference type="Pfam" id="PF13842"/>
    </source>
</evidence>
<dbReference type="Pfam" id="PF13842">
    <property type="entry name" value="zf-Tnp_2"/>
    <property type="match status" value="1"/>
</dbReference>
<protein>
    <recommendedName>
        <fullName evidence="1">PiggyBac transposable element-derived protein 4 C-terminal zinc-finger domain-containing protein</fullName>
    </recommendedName>
</protein>